<proteinExistence type="predicted"/>
<evidence type="ECO:0000256" key="2">
    <source>
        <dbReference type="SAM" id="Phobius"/>
    </source>
</evidence>
<feature type="region of interest" description="Disordered" evidence="1">
    <location>
        <begin position="188"/>
        <end position="267"/>
    </location>
</feature>
<reference evidence="3 4" key="1">
    <citation type="journal article" date="2024" name="J. Plant Pathol.">
        <title>Sequence and assembly of the genome of Seiridium unicorne, isolate CBS 538.82, causal agent of cypress canker disease.</title>
        <authorList>
            <person name="Scali E."/>
            <person name="Rocca G.D."/>
            <person name="Danti R."/>
            <person name="Garbelotto M."/>
            <person name="Barberini S."/>
            <person name="Baroncelli R."/>
            <person name="Emiliani G."/>
        </authorList>
    </citation>
    <scope>NUCLEOTIDE SEQUENCE [LARGE SCALE GENOMIC DNA]</scope>
    <source>
        <strain evidence="3 4">BM-138-508</strain>
    </source>
</reference>
<dbReference type="EMBL" id="JARVKF010000112">
    <property type="protein sequence ID" value="KAK9422797.1"/>
    <property type="molecule type" value="Genomic_DNA"/>
</dbReference>
<keyword evidence="2" id="KW-1133">Transmembrane helix</keyword>
<keyword evidence="2" id="KW-0812">Transmembrane</keyword>
<name>A0ABR2V7C9_9PEZI</name>
<accession>A0ABR2V7C9</accession>
<organism evidence="3 4">
    <name type="scientific">Seiridium unicorne</name>
    <dbReference type="NCBI Taxonomy" id="138068"/>
    <lineage>
        <taxon>Eukaryota</taxon>
        <taxon>Fungi</taxon>
        <taxon>Dikarya</taxon>
        <taxon>Ascomycota</taxon>
        <taxon>Pezizomycotina</taxon>
        <taxon>Sordariomycetes</taxon>
        <taxon>Xylariomycetidae</taxon>
        <taxon>Amphisphaeriales</taxon>
        <taxon>Sporocadaceae</taxon>
        <taxon>Seiridium</taxon>
    </lineage>
</organism>
<comment type="caution">
    <text evidence="3">The sequence shown here is derived from an EMBL/GenBank/DDBJ whole genome shotgun (WGS) entry which is preliminary data.</text>
</comment>
<sequence>MAKTSMRRLFFHLPPPTLIVVLSTIFGLTDGHALPRQTTTIEHHELHVIAWPPIPTEAPLSPFELLRRQEDNTVCGYIGDSPATCSAGSHCVLDPEHKVMGCCPNGGACTAGVFTGCVDYNSGALTEANPYVYTCQGSDVCYKNDFGGGVYQYGCGTASGLATSVQASLSGVDALVLTSSVLLTETPTTLSEPTTINPSTGTRSFSSRSTTQSSSTSSTSSSSSTGSTSKSSTSSQTTITSTNTTPSTGLSETTSSPSSTTTAAAPAATSGFDQTGAIVGGTISGAAVLIALVAIAIFYIQKRRNRRLGPGPTPPVAPQSTEYASPMRSHGAGFAPLPTWHEEDEPPTPQPRYNQPHSQQPYNGPGQAGNTYNPYGPVQGSSTQITGGQAAAQPTFYNSAPIAGATMATTPIADAHMRTGSNELDDFSHGYTAAVGQIQHDEDRQPLTAMTAEDHRAESGFESPMRPGDRPLWQQNRRQSRNLMWM</sequence>
<keyword evidence="4" id="KW-1185">Reference proteome</keyword>
<protein>
    <submittedName>
        <fullName evidence="3">Uncharacterized protein</fullName>
    </submittedName>
</protein>
<keyword evidence="2" id="KW-0472">Membrane</keyword>
<feature type="compositionally biased region" description="Polar residues" evidence="1">
    <location>
        <begin position="351"/>
        <end position="387"/>
    </location>
</feature>
<feature type="transmembrane region" description="Helical" evidence="2">
    <location>
        <begin position="277"/>
        <end position="300"/>
    </location>
</feature>
<feature type="region of interest" description="Disordered" evidence="1">
    <location>
        <begin position="305"/>
        <end position="387"/>
    </location>
</feature>
<evidence type="ECO:0000313" key="4">
    <source>
        <dbReference type="Proteomes" id="UP001408356"/>
    </source>
</evidence>
<evidence type="ECO:0000313" key="3">
    <source>
        <dbReference type="EMBL" id="KAK9422797.1"/>
    </source>
</evidence>
<evidence type="ECO:0000256" key="1">
    <source>
        <dbReference type="SAM" id="MobiDB-lite"/>
    </source>
</evidence>
<dbReference type="Proteomes" id="UP001408356">
    <property type="component" value="Unassembled WGS sequence"/>
</dbReference>
<feature type="region of interest" description="Disordered" evidence="1">
    <location>
        <begin position="456"/>
        <end position="486"/>
    </location>
</feature>
<gene>
    <name evidence="3" type="ORF">SUNI508_00660</name>
</gene>